<sequence length="417" mass="44796">MLNYSFVHSTVPNNNTVAAAALYEASIRGYKDVVQLLLENGICPNKRNPDHKRFITALAGASAGGYTKVVKRLLRYDADRHQTINLVDTKRATALFLASFKGHAKIVRLLLENGADIDIQNNSCKSNTALSAASARGHEDVVRLLIEKDASVNAQSVSQTAPLYCASLNGHKDIVQLLLDAGAELAALNSASRYKTAVSAACSGDHANVLQLLLAQGGDPDSLAGDWDTALFLSVARRHRNCTELLVRHGAKVNTESKTYGLPLILAAFKGDLQAVEVLLENGASIDAKGEWDAWTLAGAGHGTDLRRGKFIFQSKSGRQSDQERRMWGTALTAASAMGYVDIVMLLVARGANAGFAGEQSGNPLQAALISGHRKVVEVLLGKMVDQDPIKRGYSFSTHPGRVSYTLSLEDNSTREN</sequence>
<keyword evidence="1" id="KW-0677">Repeat</keyword>
<evidence type="ECO:0000313" key="5">
    <source>
        <dbReference type="Proteomes" id="UP000639643"/>
    </source>
</evidence>
<keyword evidence="5" id="KW-1185">Reference proteome</keyword>
<dbReference type="AlphaFoldDB" id="A0A8H6MIY5"/>
<feature type="repeat" description="ANK" evidence="3">
    <location>
        <begin position="90"/>
        <end position="122"/>
    </location>
</feature>
<dbReference type="EMBL" id="WIGM01001884">
    <property type="protein sequence ID" value="KAF6787298.1"/>
    <property type="molecule type" value="Genomic_DNA"/>
</dbReference>
<feature type="repeat" description="ANK" evidence="3">
    <location>
        <begin position="158"/>
        <end position="190"/>
    </location>
</feature>
<feature type="repeat" description="ANK" evidence="3">
    <location>
        <begin position="125"/>
        <end position="157"/>
    </location>
</feature>
<name>A0A8H6MIY5_9PEZI</name>
<dbReference type="Pfam" id="PF12796">
    <property type="entry name" value="Ank_2"/>
    <property type="match status" value="4"/>
</dbReference>
<evidence type="ECO:0000313" key="4">
    <source>
        <dbReference type="EMBL" id="KAF6787298.1"/>
    </source>
</evidence>
<dbReference type="OrthoDB" id="4837942at2759"/>
<evidence type="ECO:0000256" key="2">
    <source>
        <dbReference type="ARBA" id="ARBA00023043"/>
    </source>
</evidence>
<proteinExistence type="predicted"/>
<evidence type="ECO:0008006" key="6">
    <source>
        <dbReference type="Google" id="ProtNLM"/>
    </source>
</evidence>
<dbReference type="Proteomes" id="UP000639643">
    <property type="component" value="Unassembled WGS sequence"/>
</dbReference>
<feature type="repeat" description="ANK" evidence="3">
    <location>
        <begin position="263"/>
        <end position="291"/>
    </location>
</feature>
<gene>
    <name evidence="4" type="ORF">CMUS01_16465</name>
</gene>
<dbReference type="PROSITE" id="PS50297">
    <property type="entry name" value="ANK_REP_REGION"/>
    <property type="match status" value="4"/>
</dbReference>
<reference evidence="4" key="1">
    <citation type="journal article" date="2020" name="Phytopathology">
        <title>Genome Sequence Resources of Colletotrichum truncatum, C. plurivorum, C. musicola, and C. sojae: Four Species Pathogenic to Soybean (Glycine max).</title>
        <authorList>
            <person name="Rogerio F."/>
            <person name="Boufleur T.R."/>
            <person name="Ciampi-Guillardi M."/>
            <person name="Sukno S.A."/>
            <person name="Thon M.R."/>
            <person name="Massola Junior N.S."/>
            <person name="Baroncelli R."/>
        </authorList>
    </citation>
    <scope>NUCLEOTIDE SEQUENCE</scope>
    <source>
        <strain evidence="4">LFN0074</strain>
    </source>
</reference>
<evidence type="ECO:0000256" key="1">
    <source>
        <dbReference type="ARBA" id="ARBA00022737"/>
    </source>
</evidence>
<comment type="caution">
    <text evidence="4">The sequence shown here is derived from an EMBL/GenBank/DDBJ whole genome shotgun (WGS) entry which is preliminary data.</text>
</comment>
<dbReference type="PANTHER" id="PTHR24198">
    <property type="entry name" value="ANKYRIN REPEAT AND PROTEIN KINASE DOMAIN-CONTAINING PROTEIN"/>
    <property type="match status" value="1"/>
</dbReference>
<keyword evidence="2 3" id="KW-0040">ANK repeat</keyword>
<dbReference type="InterPro" id="IPR036770">
    <property type="entry name" value="Ankyrin_rpt-contain_sf"/>
</dbReference>
<dbReference type="PANTHER" id="PTHR24198:SF165">
    <property type="entry name" value="ANKYRIN REPEAT-CONTAINING PROTEIN-RELATED"/>
    <property type="match status" value="1"/>
</dbReference>
<organism evidence="4 5">
    <name type="scientific">Colletotrichum musicola</name>
    <dbReference type="NCBI Taxonomy" id="2175873"/>
    <lineage>
        <taxon>Eukaryota</taxon>
        <taxon>Fungi</taxon>
        <taxon>Dikarya</taxon>
        <taxon>Ascomycota</taxon>
        <taxon>Pezizomycotina</taxon>
        <taxon>Sordariomycetes</taxon>
        <taxon>Hypocreomycetidae</taxon>
        <taxon>Glomerellales</taxon>
        <taxon>Glomerellaceae</taxon>
        <taxon>Colletotrichum</taxon>
        <taxon>Colletotrichum orchidearum species complex</taxon>
    </lineage>
</organism>
<evidence type="ECO:0000256" key="3">
    <source>
        <dbReference type="PROSITE-ProRule" id="PRU00023"/>
    </source>
</evidence>
<protein>
    <recommendedName>
        <fullName evidence="6">Ankyrin repeat protein</fullName>
    </recommendedName>
</protein>
<dbReference type="SUPFAM" id="SSF48403">
    <property type="entry name" value="Ankyrin repeat"/>
    <property type="match status" value="1"/>
</dbReference>
<dbReference type="PROSITE" id="PS50088">
    <property type="entry name" value="ANK_REPEAT"/>
    <property type="match status" value="5"/>
</dbReference>
<dbReference type="SMART" id="SM00248">
    <property type="entry name" value="ANK"/>
    <property type="match status" value="10"/>
</dbReference>
<accession>A0A8H6MIY5</accession>
<dbReference type="InterPro" id="IPR002110">
    <property type="entry name" value="Ankyrin_rpt"/>
</dbReference>
<dbReference type="Gene3D" id="1.25.40.20">
    <property type="entry name" value="Ankyrin repeat-containing domain"/>
    <property type="match status" value="3"/>
</dbReference>
<feature type="repeat" description="ANK" evidence="3">
    <location>
        <begin position="226"/>
        <end position="258"/>
    </location>
</feature>